<evidence type="ECO:0000313" key="4">
    <source>
        <dbReference type="Proteomes" id="UP000051672"/>
    </source>
</evidence>
<feature type="transmembrane region" description="Helical" evidence="1">
    <location>
        <begin position="2242"/>
        <end position="2261"/>
    </location>
</feature>
<keyword evidence="1" id="KW-1133">Transmembrane helix</keyword>
<organism evidence="3 4">
    <name type="scientific">Lacticaseibacillus brantae DSM 23927</name>
    <dbReference type="NCBI Taxonomy" id="1423727"/>
    <lineage>
        <taxon>Bacteria</taxon>
        <taxon>Bacillati</taxon>
        <taxon>Bacillota</taxon>
        <taxon>Bacilli</taxon>
        <taxon>Lactobacillales</taxon>
        <taxon>Lactobacillaceae</taxon>
        <taxon>Lacticaseibacillus</taxon>
    </lineage>
</organism>
<feature type="transmembrane region" description="Helical" evidence="1">
    <location>
        <begin position="20"/>
        <end position="39"/>
    </location>
</feature>
<sequence>MGFYFFTIERRVNLIKQRSLRVKIVHLAMLVVMLVSALMSPIQAVRALAGQPAILTVKDASGHAVTSQEQTFNGGVQLAIEPPKQQVHIPIVNGLSVRLVKVAKPLKAAALPATTFKGLYSVFAGGEATDLPKVTIKEHASFDELTAATKTGPVELDTINTNQQVIKSEVVVPANLKREFLLEFTNPLNRKFKVIATADGHQQTLFAFGKRSDRDVIKHGTPKTATEKQTKDQSSHVWTKKELALTRPMPNVVKGLHLATQVGTKPLAFDAQALKLISLAATAAAPAVTGLTLPAADPNDPKAGAINPNGISGDLLWPKEEVTQVAAQNDYAAYQKITKWYSSKNNGVADYYVIFRIYTGFTGKYAAQDGEAQLNADNAAGHDSSYTNNLVRVNDSMVYTVTATMNKIGDQAAHQVPESLNAINLYLRGNGTTTVPNAYSADTAKKLTFAFNQTGREATTVFKGKVSSDLDEGDKFTTSFSPMPTFDAGYTYTSQQITAKAVSAFQIRTVNQITGSGLASNRYGAIYDAYKAYGDAVGDKDYNNFTNLLAYGYVIMPQLSSDNPSGVGVNTKVGRTIKIQMNLQQVANFTALGVGDSGQVDYVQGGNVRDIFYGVGNFSTAAGQDQLKTTGGLTANASAGTKIWQLKNPDGGTSAGQYLPVHWNDSQILNPSYTNEVVSQWAVTATVSFDYVLPSDFQENYATFALFFKDRNNFAPGNFGINQYANYRNLPLSMDYSTDRQINLNSYQIDGQAMPLYTDYQVTQWQALMGSTMKITSTNRVYPTGLSPNGSLVYRDGGVLYAPNAATVAQAKSWGVESQLAAIYARYQVTTLTDDQIKAINLHTTPVISDSSVFPDNPVALRGTTTNAQTNVALPGSPFIVNPQTGAHYAVTADRYGLDVTFATYRLSGLTKTFSSHDINDSFTMPPTGVIVAGLESDPLLKTPFSANDQLIDWANKTNAYSQWKAFDVDKNSGTPLGTNRTDDVTTNAMFRLTIQLGTWSIGNATSFELNKNLDMMATWNSDAFYMNLDMLKKLVDNPAKYQDPFAPSFEASKDMTSASRFFDWSKIIKLGKRVTANGTNDARQWHFDDVAPANDTKDYQWSDWATVMKNSAGMSSAQLRQTYTAIRYDFTGQDVWVVDEATSSANGLHQPVGVIRSPLVFDSKAIGTMTNNNPNMIRASLQLPGTPWFNGAEMLKNPGFPTTLWGYTLSNGLPTSTTLSPGDWRGQWLNASSVGYRYAGKDISNEYLTQSSPGEQAGKANLVFSRRYYGYNGEPLTPGTAVADRFKSELNTSYVLITSPTAAQTTPDIRLVIPQNSQGYYRQSVDGVGLDQTNFASTYTLKTKAMTLGDNQTYQQVFSALAPGSSGSAYTDAIDGARQAQVLQIDWTDPTNSKALNDYYTALKQISGQTYTQGLPLTYALIGFDLSDIMGGKNNQEASFMTKDVFMANVNGALTPEPIAPAFDSLQSPSDASEQVLKNRAYVNVQQATSYGIKETIGPMPASESASSPGNAVYDFDTKPDRTFSIYITIDAKSQPLVNPYVTAIVPFMKDDVGTNTNAGITLARTGQKNVRSSLVLDPSTSPRILADQGNFGFYVSRDRQQSLLSSFDTLGTGSGGSGLFSDFYGDYTGWVTANQTYQHLLQNDYMNQTKAKQFGMRYHGTIQPGEQLVFRADFAVDQSFVPDTDYIKHESYLGFKGADTTVYPVSNIVKYQQKKTVGQIKFVKANADNHSQLLAGAKFMLARSQASADAIYQLIKAGKSTADILAAIKADSNLANNVVTNADGSVNVQTADTNGQGLFDQLALTNPTYWLIEIGAPSSYVLTDQAKADLVHQVDAVVQNPAGTAVTPVTVFNKKSTQPKLKLYKTDQNGQPLAGAVFQIWTDAALTKPLDPTKTYSTGADGQLDVSNLVLGNTYWVQEIKAPAGYELNGTAVKLAFTQDNLGRVVSTDGTDSNYISNSKPNQLIPEGGPLDPNKNYLTFVMADAPTTILPFTGSFMIWTFVILFLLAVIGVLIYWGRHGRGPLKSVLKVGLLLTIFATFGLAQMHSVAAASGEYGLTIQKYVDANGDPANARHDGAEDTSTGSGDVRPVTGINYTIQRILAGAGTPNYTDPSSYTVDPSFPELTLTTDAKGFAHVDLDPGFYLVKELAGNGVTQPMTPVIVQIPTTLVDGTRLNQVWLYPKSGVETPTIPPVPPVPPTVPELPNTHLPKIPPTAPLPKGRIPNTRIPQTSASMGNESQLWLLLLALIGSGSVGAWSYFHHRLG</sequence>
<name>A0A0R2B6L6_9LACO</name>
<proteinExistence type="predicted"/>
<protein>
    <recommendedName>
        <fullName evidence="2">SpaA-like prealbumin fold domain-containing protein</fullName>
    </recommendedName>
</protein>
<dbReference type="PATRIC" id="fig|1423727.3.peg.1412"/>
<evidence type="ECO:0000259" key="2">
    <source>
        <dbReference type="Pfam" id="PF17802"/>
    </source>
</evidence>
<dbReference type="Pfam" id="PF17802">
    <property type="entry name" value="SpaA"/>
    <property type="match status" value="1"/>
</dbReference>
<comment type="caution">
    <text evidence="3">The sequence shown here is derived from an EMBL/GenBank/DDBJ whole genome shotgun (WGS) entry which is preliminary data.</text>
</comment>
<feature type="transmembrane region" description="Helical" evidence="1">
    <location>
        <begin position="2029"/>
        <end position="2047"/>
    </location>
</feature>
<gene>
    <name evidence="3" type="ORF">FC34_GL001393</name>
</gene>
<accession>A0A0R2B6L6</accession>
<dbReference type="EMBL" id="AYZQ01000003">
    <property type="protein sequence ID" value="KRM71734.1"/>
    <property type="molecule type" value="Genomic_DNA"/>
</dbReference>
<evidence type="ECO:0000256" key="1">
    <source>
        <dbReference type="SAM" id="Phobius"/>
    </source>
</evidence>
<reference evidence="3 4" key="1">
    <citation type="journal article" date="2015" name="Genome Announc.">
        <title>Expanding the biotechnology potential of lactobacilli through comparative genomics of 213 strains and associated genera.</title>
        <authorList>
            <person name="Sun Z."/>
            <person name="Harris H.M."/>
            <person name="McCann A."/>
            <person name="Guo C."/>
            <person name="Argimon S."/>
            <person name="Zhang W."/>
            <person name="Yang X."/>
            <person name="Jeffery I.B."/>
            <person name="Cooney J.C."/>
            <person name="Kagawa T.F."/>
            <person name="Liu W."/>
            <person name="Song Y."/>
            <person name="Salvetti E."/>
            <person name="Wrobel A."/>
            <person name="Rasinkangas P."/>
            <person name="Parkhill J."/>
            <person name="Rea M.C."/>
            <person name="O'Sullivan O."/>
            <person name="Ritari J."/>
            <person name="Douillard F.P."/>
            <person name="Paul Ross R."/>
            <person name="Yang R."/>
            <person name="Briner A.E."/>
            <person name="Felis G.E."/>
            <person name="de Vos W.M."/>
            <person name="Barrangou R."/>
            <person name="Klaenhammer T.R."/>
            <person name="Caufield P.W."/>
            <person name="Cui Y."/>
            <person name="Zhang H."/>
            <person name="O'Toole P.W."/>
        </authorList>
    </citation>
    <scope>NUCLEOTIDE SEQUENCE [LARGE SCALE GENOMIC DNA]</scope>
    <source>
        <strain evidence="3 4">DSM 23927</strain>
    </source>
</reference>
<dbReference type="STRING" id="1423727.FC34_GL001393"/>
<dbReference type="InterPro" id="IPR041033">
    <property type="entry name" value="SpaA_PFL_dom_1"/>
</dbReference>
<keyword evidence="1" id="KW-0812">Transmembrane</keyword>
<evidence type="ECO:0000313" key="3">
    <source>
        <dbReference type="EMBL" id="KRM71734.1"/>
    </source>
</evidence>
<feature type="domain" description="SpaA-like prealbumin fold" evidence="2">
    <location>
        <begin position="1862"/>
        <end position="1950"/>
    </location>
</feature>
<dbReference type="Proteomes" id="UP000051672">
    <property type="component" value="Unassembled WGS sequence"/>
</dbReference>
<keyword evidence="1" id="KW-0472">Membrane</keyword>
<feature type="transmembrane region" description="Helical" evidence="1">
    <location>
        <begin position="1998"/>
        <end position="2017"/>
    </location>
</feature>
<dbReference type="Gene3D" id="2.60.40.10">
    <property type="entry name" value="Immunoglobulins"/>
    <property type="match status" value="3"/>
</dbReference>
<dbReference type="InterPro" id="IPR013783">
    <property type="entry name" value="Ig-like_fold"/>
</dbReference>
<keyword evidence="4" id="KW-1185">Reference proteome</keyword>